<name>A0A292IIB9_9MOLU</name>
<evidence type="ECO:0000313" key="9">
    <source>
        <dbReference type="Proteomes" id="UP000261764"/>
    </source>
</evidence>
<dbReference type="PANTHER" id="PTHR46098">
    <property type="entry name" value="TRNA (CYTOSINE(38)-C(5))-METHYLTRANSFERASE"/>
    <property type="match status" value="1"/>
</dbReference>
<dbReference type="Proteomes" id="UP000261764">
    <property type="component" value="Chromosome I"/>
</dbReference>
<keyword evidence="4" id="KW-0680">Restriction system</keyword>
<dbReference type="Gene3D" id="3.90.120.10">
    <property type="entry name" value="DNA Methylase, subunit A, domain 2"/>
    <property type="match status" value="1"/>
</dbReference>
<dbReference type="PROSITE" id="PS51679">
    <property type="entry name" value="SAM_MT_C5"/>
    <property type="match status" value="1"/>
</dbReference>
<dbReference type="Gene3D" id="3.40.50.150">
    <property type="entry name" value="Vaccinia Virus protein VP39"/>
    <property type="match status" value="1"/>
</dbReference>
<sequence>MKKFKFIDLFSGIGGFHQAMTLNNGQCVLAADIDNNCNVVYQKNYGVNSRNDVTKLQIKDIPNHDVLCAGFPCQSFSKAGKQKGIHDTRGTMFFEIERILRAKTPKYIMLENVRNLVSHDKGKTWKIIKNVLVDIGYRLVSEPIILSPHQFGTPQFRERIFIIGKYDPLNRKVPIKIDLKNLLTKNHNSVYEVLDENVTNEKYLINEYERMTLNLWNEFYQIINPKILGFPIWLEYLSNKITNNYFPEWKNAIIAKNNQLYLENKKAIDNWKKTYKKEIKNLAPSHQKFEWQAGTSINSIWDGIIQFRPSGIRVKRPDVFPALVAIVQIPIIGKYQRRLTESECARLQNFKEDFIFDENMQQAYKQFGNSVNVKIVNFLFKQLIDKKNTIIRKKPGAESALSGPKLTLN</sequence>
<evidence type="ECO:0000313" key="8">
    <source>
        <dbReference type="EMBL" id="CDN40425.1"/>
    </source>
</evidence>
<dbReference type="PANTHER" id="PTHR46098:SF1">
    <property type="entry name" value="TRNA (CYTOSINE(38)-C(5))-METHYLTRANSFERASE"/>
    <property type="match status" value="1"/>
</dbReference>
<dbReference type="CDD" id="cd00315">
    <property type="entry name" value="Cyt_C5_DNA_methylase"/>
    <property type="match status" value="1"/>
</dbReference>
<evidence type="ECO:0000256" key="4">
    <source>
        <dbReference type="ARBA" id="ARBA00022747"/>
    </source>
</evidence>
<protein>
    <recommendedName>
        <fullName evidence="7">Cytosine-specific methyltransferase</fullName>
        <ecNumber evidence="7">2.1.1.37</ecNumber>
    </recommendedName>
</protein>
<gene>
    <name evidence="8" type="ORF">MAMA39_03040</name>
</gene>
<keyword evidence="3 5" id="KW-0949">S-adenosyl-L-methionine</keyword>
<comment type="catalytic activity">
    <reaction evidence="7">
        <text>a 2'-deoxycytidine in DNA + S-adenosyl-L-methionine = a 5-methyl-2'-deoxycytidine in DNA + S-adenosyl-L-homocysteine + H(+)</text>
        <dbReference type="Rhea" id="RHEA:13681"/>
        <dbReference type="Rhea" id="RHEA-COMP:11369"/>
        <dbReference type="Rhea" id="RHEA-COMP:11370"/>
        <dbReference type="ChEBI" id="CHEBI:15378"/>
        <dbReference type="ChEBI" id="CHEBI:57856"/>
        <dbReference type="ChEBI" id="CHEBI:59789"/>
        <dbReference type="ChEBI" id="CHEBI:85452"/>
        <dbReference type="ChEBI" id="CHEBI:85454"/>
        <dbReference type="EC" id="2.1.1.37"/>
    </reaction>
</comment>
<reference evidence="8 9" key="1">
    <citation type="journal article" date="2015" name="Clin. Infect. Dis.">
        <title>Genomic Investigations unmask Mycoplasma amphoriforme, a new respiratory pathogen.</title>
        <authorList>
            <person name="Gillespie S.H."/>
            <person name="Ling C.L."/>
            <person name="Oravcova K."/>
            <person name="Pinheiro M."/>
            <person name="Wells L."/>
            <person name="Bryant J.M."/>
            <person name="McHugh T.D."/>
            <person name="Bebear C."/>
            <person name="Webster D."/>
            <person name="Harris S.R."/>
            <person name="Seth-Smith H.M."/>
            <person name="Thomson N.R."/>
        </authorList>
    </citation>
    <scope>NUCLEOTIDE SEQUENCE [LARGE SCALE GENOMIC DNA]</scope>
    <source>
        <strain evidence="8 9">A39</strain>
    </source>
</reference>
<dbReference type="GO" id="GO:0032259">
    <property type="term" value="P:methylation"/>
    <property type="evidence" value="ECO:0007669"/>
    <property type="project" value="UniProtKB-KW"/>
</dbReference>
<dbReference type="GO" id="GO:0003886">
    <property type="term" value="F:DNA (cytosine-5-)-methyltransferase activity"/>
    <property type="evidence" value="ECO:0007669"/>
    <property type="project" value="UniProtKB-EC"/>
</dbReference>
<dbReference type="PRINTS" id="PR00105">
    <property type="entry name" value="C5METTRFRASE"/>
</dbReference>
<evidence type="ECO:0000256" key="1">
    <source>
        <dbReference type="ARBA" id="ARBA00022603"/>
    </source>
</evidence>
<dbReference type="RefSeq" id="WP_343251773.1">
    <property type="nucleotide sequence ID" value="NZ_HG937516.1"/>
</dbReference>
<keyword evidence="1 5" id="KW-0489">Methyltransferase</keyword>
<dbReference type="EC" id="2.1.1.37" evidence="7"/>
<dbReference type="EMBL" id="HG937516">
    <property type="protein sequence ID" value="CDN40425.1"/>
    <property type="molecule type" value="Genomic_DNA"/>
</dbReference>
<dbReference type="REBASE" id="86156">
    <property type="entry name" value="M.MamA39ORF3040P"/>
</dbReference>
<dbReference type="Pfam" id="PF00145">
    <property type="entry name" value="DNA_methylase"/>
    <property type="match status" value="1"/>
</dbReference>
<accession>A0A292IIB9</accession>
<dbReference type="AlphaFoldDB" id="A0A292IIB9"/>
<dbReference type="KEGG" id="mamp:MAMA39_03040"/>
<keyword evidence="9" id="KW-1185">Reference proteome</keyword>
<dbReference type="NCBIfam" id="TIGR00675">
    <property type="entry name" value="dcm"/>
    <property type="match status" value="1"/>
</dbReference>
<comment type="similarity">
    <text evidence="5 6">Belongs to the class I-like SAM-binding methyltransferase superfamily. C5-methyltransferase family.</text>
</comment>
<dbReference type="InterPro" id="IPR029063">
    <property type="entry name" value="SAM-dependent_MTases_sf"/>
</dbReference>
<evidence type="ECO:0000256" key="3">
    <source>
        <dbReference type="ARBA" id="ARBA00022691"/>
    </source>
</evidence>
<dbReference type="GO" id="GO:0009307">
    <property type="term" value="P:DNA restriction-modification system"/>
    <property type="evidence" value="ECO:0007669"/>
    <property type="project" value="UniProtKB-KW"/>
</dbReference>
<dbReference type="InterPro" id="IPR050750">
    <property type="entry name" value="C5-MTase"/>
</dbReference>
<organism evidence="8 9">
    <name type="scientific">Mycoplasma amphoriforme A39</name>
    <dbReference type="NCBI Taxonomy" id="572419"/>
    <lineage>
        <taxon>Bacteria</taxon>
        <taxon>Bacillati</taxon>
        <taxon>Mycoplasmatota</taxon>
        <taxon>Mollicutes</taxon>
        <taxon>Mycoplasmataceae</taxon>
        <taxon>Mycoplasma</taxon>
    </lineage>
</organism>
<dbReference type="InterPro" id="IPR018117">
    <property type="entry name" value="C5_DNA_meth_AS"/>
</dbReference>
<evidence type="ECO:0000256" key="7">
    <source>
        <dbReference type="RuleBase" id="RU000417"/>
    </source>
</evidence>
<evidence type="ECO:0000256" key="2">
    <source>
        <dbReference type="ARBA" id="ARBA00022679"/>
    </source>
</evidence>
<dbReference type="PROSITE" id="PS00094">
    <property type="entry name" value="C5_MTASE_1"/>
    <property type="match status" value="1"/>
</dbReference>
<evidence type="ECO:0000256" key="6">
    <source>
        <dbReference type="RuleBase" id="RU000416"/>
    </source>
</evidence>
<dbReference type="InterPro" id="IPR001525">
    <property type="entry name" value="C5_MeTfrase"/>
</dbReference>
<feature type="active site" evidence="5">
    <location>
        <position position="73"/>
    </location>
</feature>
<proteinExistence type="inferred from homology"/>
<evidence type="ECO:0000256" key="5">
    <source>
        <dbReference type="PROSITE-ProRule" id="PRU01016"/>
    </source>
</evidence>
<keyword evidence="2 5" id="KW-0808">Transferase</keyword>
<dbReference type="SUPFAM" id="SSF53335">
    <property type="entry name" value="S-adenosyl-L-methionine-dependent methyltransferases"/>
    <property type="match status" value="1"/>
</dbReference>